<sequence length="123" mass="12904">MKIDSPKSIFNPACAEKISIFSAHAGCALPGASGSLRASSLSAQDFKPTIQAGGLAAYSPLVVPHPSPSLKLVDYAIDLMICSFSTDCPEMSTATIQIRIFTAAISRTGSGDMPALGCRYRYT</sequence>
<evidence type="ECO:0000313" key="1">
    <source>
        <dbReference type="EMBL" id="CUO40922.1"/>
    </source>
</evidence>
<dbReference type="Proteomes" id="UP000095544">
    <property type="component" value="Unassembled WGS sequence"/>
</dbReference>
<dbReference type="EMBL" id="CYZU01000017">
    <property type="protein sequence ID" value="CUO40922.1"/>
    <property type="molecule type" value="Genomic_DNA"/>
</dbReference>
<reference evidence="1 2" key="1">
    <citation type="submission" date="2015-09" db="EMBL/GenBank/DDBJ databases">
        <authorList>
            <consortium name="Pathogen Informatics"/>
        </authorList>
    </citation>
    <scope>NUCLEOTIDE SEQUENCE [LARGE SCALE GENOMIC DNA]</scope>
    <source>
        <strain evidence="1 2">2789STDY5834876</strain>
    </source>
</reference>
<gene>
    <name evidence="1" type="ORF">ERS852491_02120</name>
</gene>
<evidence type="ECO:0000313" key="2">
    <source>
        <dbReference type="Proteomes" id="UP000095544"/>
    </source>
</evidence>
<accession>A0A174ERZ9</accession>
<dbReference type="AlphaFoldDB" id="A0A174ERZ9"/>
<protein>
    <submittedName>
        <fullName evidence="1">Uncharacterized protein</fullName>
    </submittedName>
</protein>
<organism evidence="1 2">
    <name type="scientific">Faecalicatena contorta</name>
    <dbReference type="NCBI Taxonomy" id="39482"/>
    <lineage>
        <taxon>Bacteria</taxon>
        <taxon>Bacillati</taxon>
        <taxon>Bacillota</taxon>
        <taxon>Clostridia</taxon>
        <taxon>Lachnospirales</taxon>
        <taxon>Lachnospiraceae</taxon>
        <taxon>Faecalicatena</taxon>
    </lineage>
</organism>
<name>A0A174ERZ9_9FIRM</name>
<proteinExistence type="predicted"/>